<accession>A0A317PJM5</accession>
<evidence type="ECO:0000313" key="1">
    <source>
        <dbReference type="EMBL" id="PWW00220.1"/>
    </source>
</evidence>
<name>A0A317PJM5_9HYPH</name>
<dbReference type="AlphaFoldDB" id="A0A317PJM5"/>
<dbReference type="Proteomes" id="UP000246352">
    <property type="component" value="Unassembled WGS sequence"/>
</dbReference>
<dbReference type="OrthoDB" id="8447154at2"/>
<protein>
    <submittedName>
        <fullName evidence="1">Uncharacterized protein</fullName>
    </submittedName>
</protein>
<reference evidence="1 2" key="1">
    <citation type="submission" date="2018-05" db="EMBL/GenBank/DDBJ databases">
        <title>Genomic Encyclopedia of Type Strains, Phase IV (KMG-IV): sequencing the most valuable type-strain genomes for metagenomic binning, comparative biology and taxonomic classification.</title>
        <authorList>
            <person name="Goeker M."/>
        </authorList>
    </citation>
    <scope>NUCLEOTIDE SEQUENCE [LARGE SCALE GENOMIC DNA]</scope>
    <source>
        <strain evidence="1 2">DSM 16791</strain>
    </source>
</reference>
<sequence>MTDDRILHLHAGTEKTGTTAIQSALETQRKTLADRSILYPASLGAGPHMQLTAACLDFSLESPILQEFAIDSDEWHAYFVKCVSAALRTEIRTSGANQVIISDEHINVNLLTPQSLEQIGLICEIPTHRIFPVIYFRRQDRLLESIMSEILKCLALQFLDYEDPLSLVPATDDRYDYLRILRNFTAVFPTSNMRLRSYTNLPSFNVVTDFFETIGYPDHADIVQVDRKNASIPKALFRPLLSIGRSALEHDLAALREEWRLMVQAAAVAFPGQTYRLGAEDRAAFLSRYADDNAELARQFPQLAPELYFSSETGAGPETECPVSMRRIPEAVQPAISQNALHQLEFAIAQAGRGC</sequence>
<comment type="caution">
    <text evidence="1">The sequence shown here is derived from an EMBL/GenBank/DDBJ whole genome shotgun (WGS) entry which is preliminary data.</text>
</comment>
<organism evidence="1 2">
    <name type="scientific">Hoeflea marina</name>
    <dbReference type="NCBI Taxonomy" id="274592"/>
    <lineage>
        <taxon>Bacteria</taxon>
        <taxon>Pseudomonadati</taxon>
        <taxon>Pseudomonadota</taxon>
        <taxon>Alphaproteobacteria</taxon>
        <taxon>Hyphomicrobiales</taxon>
        <taxon>Rhizobiaceae</taxon>
        <taxon>Hoeflea</taxon>
    </lineage>
</organism>
<dbReference type="EMBL" id="QGTR01000003">
    <property type="protein sequence ID" value="PWW00220.1"/>
    <property type="molecule type" value="Genomic_DNA"/>
</dbReference>
<gene>
    <name evidence="1" type="ORF">DFR52_103422</name>
</gene>
<evidence type="ECO:0000313" key="2">
    <source>
        <dbReference type="Proteomes" id="UP000246352"/>
    </source>
</evidence>
<dbReference type="RefSeq" id="WP_146215614.1">
    <property type="nucleotide sequence ID" value="NZ_QGTR01000003.1"/>
</dbReference>
<keyword evidence="2" id="KW-1185">Reference proteome</keyword>
<proteinExistence type="predicted"/>